<comment type="caution">
    <text evidence="1">The sequence shown here is derived from an EMBL/GenBank/DDBJ whole genome shotgun (WGS) entry which is preliminary data.</text>
</comment>
<name>A0ABV2AUX1_9EUKA</name>
<evidence type="ECO:0000313" key="2">
    <source>
        <dbReference type="Proteomes" id="UP001439008"/>
    </source>
</evidence>
<reference evidence="1 2" key="1">
    <citation type="journal article" date="2024" name="BMC Biol.">
        <title>Comparative genomics of Ascetosporea gives new insight into the evolutionary basis for animal parasitism in Rhizaria.</title>
        <authorList>
            <person name="Hiltunen Thoren M."/>
            <person name="Onut-Brannstrom I."/>
            <person name="Alfjorden A."/>
            <person name="Peckova H."/>
            <person name="Swords F."/>
            <person name="Hooper C."/>
            <person name="Holzer A.S."/>
            <person name="Bass D."/>
            <person name="Burki F."/>
        </authorList>
    </citation>
    <scope>NUCLEOTIDE SEQUENCE [LARGE SCALE GENOMIC DNA]</scope>
    <source>
        <strain evidence="1">20-A016</strain>
    </source>
</reference>
<proteinExistence type="predicted"/>
<dbReference type="EMBL" id="JBDODL010006236">
    <property type="protein sequence ID" value="MES1923446.1"/>
    <property type="molecule type" value="Genomic_DNA"/>
</dbReference>
<accession>A0ABV2AUX1</accession>
<keyword evidence="2" id="KW-1185">Reference proteome</keyword>
<organism evidence="1 2">
    <name type="scientific">Bonamia ostreae</name>
    <dbReference type="NCBI Taxonomy" id="126728"/>
    <lineage>
        <taxon>Eukaryota</taxon>
        <taxon>Sar</taxon>
        <taxon>Rhizaria</taxon>
        <taxon>Endomyxa</taxon>
        <taxon>Ascetosporea</taxon>
        <taxon>Haplosporida</taxon>
        <taxon>Bonamia</taxon>
    </lineage>
</organism>
<protein>
    <submittedName>
        <fullName evidence="1">Uncharacterized protein</fullName>
    </submittedName>
</protein>
<dbReference type="Proteomes" id="UP001439008">
    <property type="component" value="Unassembled WGS sequence"/>
</dbReference>
<evidence type="ECO:0000313" key="1">
    <source>
        <dbReference type="EMBL" id="MES1923446.1"/>
    </source>
</evidence>
<gene>
    <name evidence="1" type="ORF">MHBO_005018</name>
</gene>
<sequence length="89" mass="9890">MMRKSNTSTDPCSAGAANILDTFVVVLKTFINVVESVGMLPSVVTAPVLKLQDHAMFKKILQDGKSHSKHTIFIPIYYNDNINIHPNDF</sequence>